<dbReference type="InterPro" id="IPR051517">
    <property type="entry name" value="IFITM_antiviral_protein"/>
</dbReference>
<dbReference type="Pfam" id="PF04505">
    <property type="entry name" value="CD225"/>
    <property type="match status" value="1"/>
</dbReference>
<dbReference type="GO" id="GO:0045071">
    <property type="term" value="P:negative regulation of viral genome replication"/>
    <property type="evidence" value="ECO:0007669"/>
    <property type="project" value="TreeGrafter"/>
</dbReference>
<keyword evidence="5 6" id="KW-0472">Membrane</keyword>
<evidence type="ECO:0000313" key="7">
    <source>
        <dbReference type="EMBL" id="NXU76283.1"/>
    </source>
</evidence>
<dbReference type="EMBL" id="VZUB01011320">
    <property type="protein sequence ID" value="NXU76283.1"/>
    <property type="molecule type" value="Genomic_DNA"/>
</dbReference>
<comment type="similarity">
    <text evidence="2">Belongs to the CD225/Dispanin family.</text>
</comment>
<evidence type="ECO:0000256" key="1">
    <source>
        <dbReference type="ARBA" id="ARBA00004370"/>
    </source>
</evidence>
<feature type="non-terminal residue" evidence="7">
    <location>
        <position position="91"/>
    </location>
</feature>
<comment type="subcellular location">
    <subcellularLocation>
        <location evidence="1">Membrane</location>
    </subcellularLocation>
</comment>
<feature type="transmembrane region" description="Helical" evidence="6">
    <location>
        <begin position="72"/>
        <end position="90"/>
    </location>
</feature>
<organism evidence="7 8">
    <name type="scientific">Oreotrochilus melanogaster</name>
    <dbReference type="NCBI Taxonomy" id="689266"/>
    <lineage>
        <taxon>Eukaryota</taxon>
        <taxon>Metazoa</taxon>
        <taxon>Chordata</taxon>
        <taxon>Craniata</taxon>
        <taxon>Vertebrata</taxon>
        <taxon>Euteleostomi</taxon>
        <taxon>Archelosauria</taxon>
        <taxon>Archosauria</taxon>
        <taxon>Dinosauria</taxon>
        <taxon>Saurischia</taxon>
        <taxon>Theropoda</taxon>
        <taxon>Coelurosauria</taxon>
        <taxon>Aves</taxon>
        <taxon>Neognathae</taxon>
        <taxon>Neoaves</taxon>
        <taxon>Strisores</taxon>
        <taxon>Apodiformes</taxon>
        <taxon>Trochilidae</taxon>
        <taxon>Oreotrochilus</taxon>
    </lineage>
</organism>
<evidence type="ECO:0000256" key="4">
    <source>
        <dbReference type="ARBA" id="ARBA00022989"/>
    </source>
</evidence>
<keyword evidence="4 6" id="KW-1133">Transmembrane helix</keyword>
<dbReference type="GO" id="GO:0034341">
    <property type="term" value="P:response to type II interferon"/>
    <property type="evidence" value="ECO:0007669"/>
    <property type="project" value="TreeGrafter"/>
</dbReference>
<dbReference type="AlphaFoldDB" id="A0A7L3NCI8"/>
<evidence type="ECO:0000256" key="2">
    <source>
        <dbReference type="ARBA" id="ARBA00006843"/>
    </source>
</evidence>
<protein>
    <submittedName>
        <fullName evidence="7">IFM3 protein</fullName>
    </submittedName>
</protein>
<evidence type="ECO:0000256" key="5">
    <source>
        <dbReference type="ARBA" id="ARBA00023136"/>
    </source>
</evidence>
<keyword evidence="3 6" id="KW-0812">Transmembrane</keyword>
<evidence type="ECO:0000256" key="6">
    <source>
        <dbReference type="SAM" id="Phobius"/>
    </source>
</evidence>
<dbReference type="GO" id="GO:0005886">
    <property type="term" value="C:plasma membrane"/>
    <property type="evidence" value="ECO:0007669"/>
    <property type="project" value="TreeGrafter"/>
</dbReference>
<dbReference type="Proteomes" id="UP000579904">
    <property type="component" value="Unassembled WGS sequence"/>
</dbReference>
<feature type="transmembrane region" description="Helical" evidence="6">
    <location>
        <begin position="21"/>
        <end position="44"/>
    </location>
</feature>
<reference evidence="7 8" key="1">
    <citation type="submission" date="2019-09" db="EMBL/GenBank/DDBJ databases">
        <title>Bird 10,000 Genomes (B10K) Project - Family phase.</title>
        <authorList>
            <person name="Zhang G."/>
        </authorList>
    </citation>
    <scope>NUCLEOTIDE SEQUENCE [LARGE SCALE GENOMIC DNA]</scope>
    <source>
        <strain evidence="7">OUT-0002</strain>
    </source>
</reference>
<accession>A0A7L3NCI8</accession>
<dbReference type="InterPro" id="IPR007593">
    <property type="entry name" value="CD225/Dispanin_fam"/>
</dbReference>
<dbReference type="GO" id="GO:0035456">
    <property type="term" value="P:response to interferon-beta"/>
    <property type="evidence" value="ECO:0007669"/>
    <property type="project" value="TreeGrafter"/>
</dbReference>
<keyword evidence="8" id="KW-1185">Reference proteome</keyword>
<dbReference type="GO" id="GO:0046597">
    <property type="term" value="P:host-mediated suppression of symbiont invasion"/>
    <property type="evidence" value="ECO:0007669"/>
    <property type="project" value="TreeGrafter"/>
</dbReference>
<dbReference type="PANTHER" id="PTHR13999:SF4">
    <property type="entry name" value="INTERFERON-INDUCED TRANSMEMBRANE PROTEIN 3"/>
    <property type="match status" value="1"/>
</dbReference>
<dbReference type="PANTHER" id="PTHR13999">
    <property type="entry name" value="INTERFERON INDUCIBLE TRANSMEMBRANE PROTEIN"/>
    <property type="match status" value="1"/>
</dbReference>
<name>A0A7L3NCI8_9AVES</name>
<dbReference type="GO" id="GO:0051607">
    <property type="term" value="P:defense response to virus"/>
    <property type="evidence" value="ECO:0007669"/>
    <property type="project" value="TreeGrafter"/>
</dbReference>
<gene>
    <name evidence="7" type="primary">Ifitm3</name>
    <name evidence="7" type="ORF">OREMEL_R00388</name>
</gene>
<comment type="caution">
    <text evidence="7">The sequence shown here is derived from an EMBL/GenBank/DDBJ whole genome shotgun (WGS) entry which is preliminary data.</text>
</comment>
<evidence type="ECO:0000256" key="3">
    <source>
        <dbReference type="ARBA" id="ARBA00022692"/>
    </source>
</evidence>
<evidence type="ECO:0000313" key="8">
    <source>
        <dbReference type="Proteomes" id="UP000579904"/>
    </source>
</evidence>
<dbReference type="GO" id="GO:0035455">
    <property type="term" value="P:response to interferon-alpha"/>
    <property type="evidence" value="ECO:0007669"/>
    <property type="project" value="TreeGrafter"/>
</dbReference>
<sequence length="91" mass="9733">AFGPTATTFVRQEPVPNAQDFVLWSFFNAMFCNPCCLGFVALVYSIKARDKKIAQDPAGAVGFGRTAKQLNIAALCLGLISLIIIIVLAAL</sequence>
<proteinExistence type="inferred from homology"/>
<feature type="non-terminal residue" evidence="7">
    <location>
        <position position="1"/>
    </location>
</feature>
<dbReference type="OrthoDB" id="9906841at2759"/>
<dbReference type="GO" id="GO:0060337">
    <property type="term" value="P:type I interferon-mediated signaling pathway"/>
    <property type="evidence" value="ECO:0007669"/>
    <property type="project" value="TreeGrafter"/>
</dbReference>